<evidence type="ECO:0000313" key="1">
    <source>
        <dbReference type="EMBL" id="KJH70267.1"/>
    </source>
</evidence>
<gene>
    <name evidence="1" type="ORF">UH38_19160</name>
</gene>
<evidence type="ECO:0008006" key="3">
    <source>
        <dbReference type="Google" id="ProtNLM"/>
    </source>
</evidence>
<proteinExistence type="predicted"/>
<keyword evidence="2" id="KW-1185">Reference proteome</keyword>
<protein>
    <recommendedName>
        <fullName evidence="3">Restriction alleviation protein, Lar family</fullName>
    </recommendedName>
</protein>
<dbReference type="Pfam" id="PF14354">
    <property type="entry name" value="Lar_restr_allev"/>
    <property type="match status" value="1"/>
</dbReference>
<sequence>MDLIGSFCCIQMSEKRIEVKDYFLPCPFCGDSDLEIIESLFEDTELDYGLTVYCSCGAQGPAAKTEDEALLKWNSRFKG</sequence>
<dbReference type="AlphaFoldDB" id="A0A0D8ZPK5"/>
<comment type="caution">
    <text evidence="1">The sequence shown here is derived from an EMBL/GenBank/DDBJ whole genome shotgun (WGS) entry which is preliminary data.</text>
</comment>
<dbReference type="EMBL" id="JYON01000025">
    <property type="protein sequence ID" value="KJH70267.1"/>
    <property type="molecule type" value="Genomic_DNA"/>
</dbReference>
<name>A0A0D8ZPK5_9CYAN</name>
<evidence type="ECO:0000313" key="2">
    <source>
        <dbReference type="Proteomes" id="UP000032452"/>
    </source>
</evidence>
<dbReference type="STRING" id="1618023.UH38_19160"/>
<dbReference type="Proteomes" id="UP000032452">
    <property type="component" value="Unassembled WGS sequence"/>
</dbReference>
<dbReference type="InterPro" id="IPR019908">
    <property type="entry name" value="Toxin_RalR"/>
</dbReference>
<reference evidence="1 2" key="1">
    <citation type="submission" date="2015-02" db="EMBL/GenBank/DDBJ databases">
        <title>Draft genome of a novel marine cyanobacterium (Chroococcales) isolated from South Atlantic Ocean.</title>
        <authorList>
            <person name="Rigonato J."/>
            <person name="Alvarenga D.O."/>
            <person name="Branco L.H."/>
            <person name="Varani A.M."/>
            <person name="Brandini F.P."/>
            <person name="Fiore M.F."/>
        </authorList>
    </citation>
    <scope>NUCLEOTIDE SEQUENCE [LARGE SCALE GENOMIC DNA]</scope>
    <source>
        <strain evidence="1 2">CENA595</strain>
    </source>
</reference>
<dbReference type="NCBIfam" id="TIGR03655">
    <property type="entry name" value="anti_R_Lar"/>
    <property type="match status" value="1"/>
</dbReference>
<organism evidence="1 2">
    <name type="scientific">Aliterella atlantica CENA595</name>
    <dbReference type="NCBI Taxonomy" id="1618023"/>
    <lineage>
        <taxon>Bacteria</taxon>
        <taxon>Bacillati</taxon>
        <taxon>Cyanobacteriota</taxon>
        <taxon>Cyanophyceae</taxon>
        <taxon>Chroococcidiopsidales</taxon>
        <taxon>Aliterellaceae</taxon>
        <taxon>Aliterella</taxon>
    </lineage>
</organism>
<accession>A0A0D8ZPK5</accession>